<evidence type="ECO:0000256" key="8">
    <source>
        <dbReference type="ARBA" id="ARBA00022723"/>
    </source>
</evidence>
<evidence type="ECO:0000256" key="5">
    <source>
        <dbReference type="ARBA" id="ARBA00012828"/>
    </source>
</evidence>
<comment type="cofactor">
    <cofactor evidence="2">
        <name>K(+)</name>
        <dbReference type="ChEBI" id="CHEBI:29103"/>
    </cofactor>
</comment>
<dbReference type="GO" id="GO:0005524">
    <property type="term" value="F:ATP binding"/>
    <property type="evidence" value="ECO:0007669"/>
    <property type="project" value="UniProtKB-KW"/>
</dbReference>
<dbReference type="GO" id="GO:0004478">
    <property type="term" value="F:methionine adenosyltransferase activity"/>
    <property type="evidence" value="ECO:0007669"/>
    <property type="project" value="UniProtKB-EC"/>
</dbReference>
<evidence type="ECO:0000256" key="3">
    <source>
        <dbReference type="ARBA" id="ARBA00005224"/>
    </source>
</evidence>
<keyword evidence="12 13" id="KW-0630">Potassium</keyword>
<reference evidence="17 18" key="1">
    <citation type="journal article" date="2015" name="Nature">
        <title>rRNA introns, odd ribosomes, and small enigmatic genomes across a large radiation of phyla.</title>
        <authorList>
            <person name="Brown C.T."/>
            <person name="Hug L.A."/>
            <person name="Thomas B.C."/>
            <person name="Sharon I."/>
            <person name="Castelle C.J."/>
            <person name="Singh A."/>
            <person name="Wilkins M.J."/>
            <person name="Williams K.H."/>
            <person name="Banfield J.F."/>
        </authorList>
    </citation>
    <scope>NUCLEOTIDE SEQUENCE [LARGE SCALE GENOMIC DNA]</scope>
</reference>
<sequence>MFTLTTHTIESVTAGHPDKICDQISDAILDECLRQDPTSRVAVESFGGHGKLVIGGEVTTRAQVDYAAIAAEVYRRAGYSDLLEITVNVVEQSPDIAMGVDTGGAGDQGIMYGYATDETPEFLPLAQVLSRGLTDRLTEARESGEIEWLRPDAKAQVVFQEEIKKVVQEKIIQPVFIERKVSLEHAEILVNPSGRFVLGGFQADTGLTGRKIMVDTYGGVFPHGGGAFSGKDATKVDRSAAYAARHAAKYLVTKGLAHRVLVSLAYAIGRAEPLMVSAVDENGKDLSKYLSGFDFTPRGIIARLDLQKPVFYETARRGHFGREGVKWEEV</sequence>
<evidence type="ECO:0000256" key="2">
    <source>
        <dbReference type="ARBA" id="ARBA00001958"/>
    </source>
</evidence>
<dbReference type="EMBL" id="LCKW01000030">
    <property type="protein sequence ID" value="KKU07410.1"/>
    <property type="molecule type" value="Genomic_DNA"/>
</dbReference>
<proteinExistence type="inferred from homology"/>
<dbReference type="AlphaFoldDB" id="A0A0G1QFI3"/>
<evidence type="ECO:0000256" key="7">
    <source>
        <dbReference type="ARBA" id="ARBA00022679"/>
    </source>
</evidence>
<evidence type="ECO:0000313" key="17">
    <source>
        <dbReference type="EMBL" id="KKU07410.1"/>
    </source>
</evidence>
<dbReference type="PROSITE" id="PS00377">
    <property type="entry name" value="ADOMET_SYNTHASE_2"/>
    <property type="match status" value="1"/>
</dbReference>
<evidence type="ECO:0000256" key="1">
    <source>
        <dbReference type="ARBA" id="ARBA00001946"/>
    </source>
</evidence>
<dbReference type="Pfam" id="PF02772">
    <property type="entry name" value="S-AdoMet_synt_M"/>
    <property type="match status" value="1"/>
</dbReference>
<keyword evidence="11 13" id="KW-0460">Magnesium</keyword>
<gene>
    <name evidence="17" type="ORF">UX09_C0030G0004</name>
</gene>
<evidence type="ECO:0000313" key="18">
    <source>
        <dbReference type="Proteomes" id="UP000034354"/>
    </source>
</evidence>
<evidence type="ECO:0000256" key="9">
    <source>
        <dbReference type="ARBA" id="ARBA00022741"/>
    </source>
</evidence>
<dbReference type="InterPro" id="IPR022636">
    <property type="entry name" value="S-AdoMet_synthetase_sfam"/>
</dbReference>
<dbReference type="InterPro" id="IPR022628">
    <property type="entry name" value="S-AdoMet_synt_N"/>
</dbReference>
<comment type="subunit">
    <text evidence="13">Homotetramer.</text>
</comment>
<dbReference type="InterPro" id="IPR022630">
    <property type="entry name" value="S-AdoMet_synt_C"/>
</dbReference>
<dbReference type="Pfam" id="PF00438">
    <property type="entry name" value="S-AdoMet_synt_N"/>
    <property type="match status" value="1"/>
</dbReference>
<dbReference type="EC" id="2.5.1.6" evidence="5"/>
<dbReference type="PATRIC" id="fig|1618993.3.peg.669"/>
<comment type="subcellular location">
    <subcellularLocation>
        <location evidence="13">Cytoplasm</location>
    </subcellularLocation>
</comment>
<comment type="similarity">
    <text evidence="4">Belongs to the AdoMet synthase family.</text>
</comment>
<dbReference type="Gene3D" id="3.30.300.10">
    <property type="match status" value="3"/>
</dbReference>
<evidence type="ECO:0000256" key="13">
    <source>
        <dbReference type="RuleBase" id="RU000542"/>
    </source>
</evidence>
<comment type="cofactor">
    <cofactor evidence="1">
        <name>Mg(2+)</name>
        <dbReference type="ChEBI" id="CHEBI:18420"/>
    </cofactor>
</comment>
<dbReference type="UniPathway" id="UPA00315">
    <property type="reaction ID" value="UER00080"/>
</dbReference>
<dbReference type="InterPro" id="IPR002133">
    <property type="entry name" value="S-AdoMet_synthetase"/>
</dbReference>
<protein>
    <recommendedName>
        <fullName evidence="5">methionine adenosyltransferase</fullName>
        <ecNumber evidence="5">2.5.1.6</ecNumber>
    </recommendedName>
</protein>
<feature type="domain" description="S-adenosylmethionine synthetase central" evidence="15">
    <location>
        <begin position="104"/>
        <end position="159"/>
    </location>
</feature>
<dbReference type="STRING" id="1618993.UX09_C0030G0004"/>
<dbReference type="GO" id="GO:0005737">
    <property type="term" value="C:cytoplasm"/>
    <property type="evidence" value="ECO:0007669"/>
    <property type="project" value="UniProtKB-SubCell"/>
</dbReference>
<feature type="domain" description="S-adenosylmethionine synthetase C-terminal" evidence="16">
    <location>
        <begin position="198"/>
        <end position="328"/>
    </location>
</feature>
<keyword evidence="9" id="KW-0547">Nucleotide-binding</keyword>
<keyword evidence="10" id="KW-0067">ATP-binding</keyword>
<dbReference type="SUPFAM" id="SSF55973">
    <property type="entry name" value="S-adenosylmethionine synthetase"/>
    <property type="match status" value="3"/>
</dbReference>
<keyword evidence="7" id="KW-0808">Transferase</keyword>
<comment type="pathway">
    <text evidence="3">Amino-acid biosynthesis; S-adenosyl-L-methionine biosynthesis; S-adenosyl-L-methionine from L-methionine: step 1/1.</text>
</comment>
<dbReference type="PROSITE" id="PS00376">
    <property type="entry name" value="ADOMET_SYNTHASE_1"/>
    <property type="match status" value="1"/>
</dbReference>
<evidence type="ECO:0000259" key="15">
    <source>
        <dbReference type="Pfam" id="PF02772"/>
    </source>
</evidence>
<feature type="domain" description="S-adenosylmethionine synthetase N-terminal" evidence="14">
    <location>
        <begin position="7"/>
        <end position="81"/>
    </location>
</feature>
<evidence type="ECO:0000256" key="12">
    <source>
        <dbReference type="ARBA" id="ARBA00022958"/>
    </source>
</evidence>
<name>A0A0G1QFI3_9BACT</name>
<dbReference type="Proteomes" id="UP000034354">
    <property type="component" value="Unassembled WGS sequence"/>
</dbReference>
<evidence type="ECO:0000256" key="4">
    <source>
        <dbReference type="ARBA" id="ARBA00009685"/>
    </source>
</evidence>
<dbReference type="InterPro" id="IPR022631">
    <property type="entry name" value="ADOMET_SYNTHASE_CS"/>
</dbReference>
<dbReference type="GO" id="GO:0046872">
    <property type="term" value="F:metal ion binding"/>
    <property type="evidence" value="ECO:0007669"/>
    <property type="project" value="UniProtKB-KW"/>
</dbReference>
<comment type="caution">
    <text evidence="17">The sequence shown here is derived from an EMBL/GenBank/DDBJ whole genome shotgun (WGS) entry which is preliminary data.</text>
</comment>
<keyword evidence="6" id="KW-0554">One-carbon metabolism</keyword>
<evidence type="ECO:0000256" key="6">
    <source>
        <dbReference type="ARBA" id="ARBA00022563"/>
    </source>
</evidence>
<dbReference type="Pfam" id="PF02773">
    <property type="entry name" value="S-AdoMet_synt_C"/>
    <property type="match status" value="1"/>
</dbReference>
<keyword evidence="8 13" id="KW-0479">Metal-binding</keyword>
<accession>A0A0G1QFI3</accession>
<dbReference type="GO" id="GO:0006556">
    <property type="term" value="P:S-adenosylmethionine biosynthetic process"/>
    <property type="evidence" value="ECO:0007669"/>
    <property type="project" value="UniProtKB-UniPathway"/>
</dbReference>
<dbReference type="CDD" id="cd18079">
    <property type="entry name" value="S-AdoMet_synt"/>
    <property type="match status" value="1"/>
</dbReference>
<evidence type="ECO:0000259" key="14">
    <source>
        <dbReference type="Pfam" id="PF00438"/>
    </source>
</evidence>
<evidence type="ECO:0000259" key="16">
    <source>
        <dbReference type="Pfam" id="PF02773"/>
    </source>
</evidence>
<dbReference type="PANTHER" id="PTHR11964">
    <property type="entry name" value="S-ADENOSYLMETHIONINE SYNTHETASE"/>
    <property type="match status" value="1"/>
</dbReference>
<evidence type="ECO:0000256" key="11">
    <source>
        <dbReference type="ARBA" id="ARBA00022842"/>
    </source>
</evidence>
<dbReference type="GO" id="GO:0006730">
    <property type="term" value="P:one-carbon metabolic process"/>
    <property type="evidence" value="ECO:0007669"/>
    <property type="project" value="UniProtKB-KW"/>
</dbReference>
<evidence type="ECO:0000256" key="10">
    <source>
        <dbReference type="ARBA" id="ARBA00022840"/>
    </source>
</evidence>
<dbReference type="InterPro" id="IPR022629">
    <property type="entry name" value="S-AdoMet_synt_central"/>
</dbReference>
<organism evidence="17 18">
    <name type="scientific">Candidatus Uhrbacteria bacterium GW2011_GWE2_45_35</name>
    <dbReference type="NCBI Taxonomy" id="1618993"/>
    <lineage>
        <taxon>Bacteria</taxon>
        <taxon>Candidatus Uhriibacteriota</taxon>
    </lineage>
</organism>